<evidence type="ECO:0000313" key="2">
    <source>
        <dbReference type="Proteomes" id="UP000799770"/>
    </source>
</evidence>
<dbReference type="Proteomes" id="UP000799770">
    <property type="component" value="Unassembled WGS sequence"/>
</dbReference>
<proteinExistence type="predicted"/>
<accession>A0A6A5YDN6</accession>
<dbReference type="AlphaFoldDB" id="A0A6A5YDN6"/>
<evidence type="ECO:0000313" key="1">
    <source>
        <dbReference type="EMBL" id="KAF2105392.1"/>
    </source>
</evidence>
<name>A0A6A5YDN6_9PLEO</name>
<reference evidence="1" key="1">
    <citation type="journal article" date="2020" name="Stud. Mycol.">
        <title>101 Dothideomycetes genomes: a test case for predicting lifestyles and emergence of pathogens.</title>
        <authorList>
            <person name="Haridas S."/>
            <person name="Albert R."/>
            <person name="Binder M."/>
            <person name="Bloem J."/>
            <person name="Labutti K."/>
            <person name="Salamov A."/>
            <person name="Andreopoulos B."/>
            <person name="Baker S."/>
            <person name="Barry K."/>
            <person name="Bills G."/>
            <person name="Bluhm B."/>
            <person name="Cannon C."/>
            <person name="Castanera R."/>
            <person name="Culley D."/>
            <person name="Daum C."/>
            <person name="Ezra D."/>
            <person name="Gonzalez J."/>
            <person name="Henrissat B."/>
            <person name="Kuo A."/>
            <person name="Liang C."/>
            <person name="Lipzen A."/>
            <person name="Lutzoni F."/>
            <person name="Magnuson J."/>
            <person name="Mondo S."/>
            <person name="Nolan M."/>
            <person name="Ohm R."/>
            <person name="Pangilinan J."/>
            <person name="Park H.-J."/>
            <person name="Ramirez L."/>
            <person name="Alfaro M."/>
            <person name="Sun H."/>
            <person name="Tritt A."/>
            <person name="Yoshinaga Y."/>
            <person name="Zwiers L.-H."/>
            <person name="Turgeon B."/>
            <person name="Goodwin S."/>
            <person name="Spatafora J."/>
            <person name="Crous P."/>
            <person name="Grigoriev I."/>
        </authorList>
    </citation>
    <scope>NUCLEOTIDE SEQUENCE</scope>
    <source>
        <strain evidence="1">CBS 627.86</strain>
    </source>
</reference>
<keyword evidence="2" id="KW-1185">Reference proteome</keyword>
<gene>
    <name evidence="1" type="ORF">BDV96DRAFT_592585</name>
</gene>
<dbReference type="EMBL" id="ML977382">
    <property type="protein sequence ID" value="KAF2105392.1"/>
    <property type="molecule type" value="Genomic_DNA"/>
</dbReference>
<sequence length="155" mass="17667">MHQAETVPSLVADKTCTKRAVSMIFHPRRNIRPSTVTPHKSTFPHFDPLLPRDQPKDVRVLLRPKSFTPRLCIRRGSQRCQTMAIHRRAFGLQLCSPEAGSTEPGDKTVSRNARFCYSAEAEVPLSRIFALCPRAWTLMLALVKGQRRRRCPLYA</sequence>
<organism evidence="1 2">
    <name type="scientific">Lophiotrema nucula</name>
    <dbReference type="NCBI Taxonomy" id="690887"/>
    <lineage>
        <taxon>Eukaryota</taxon>
        <taxon>Fungi</taxon>
        <taxon>Dikarya</taxon>
        <taxon>Ascomycota</taxon>
        <taxon>Pezizomycotina</taxon>
        <taxon>Dothideomycetes</taxon>
        <taxon>Pleosporomycetidae</taxon>
        <taxon>Pleosporales</taxon>
        <taxon>Lophiotremataceae</taxon>
        <taxon>Lophiotrema</taxon>
    </lineage>
</organism>
<protein>
    <submittedName>
        <fullName evidence="1">Uncharacterized protein</fullName>
    </submittedName>
</protein>